<dbReference type="EMBL" id="MU003499">
    <property type="protein sequence ID" value="KAF2473963.1"/>
    <property type="molecule type" value="Genomic_DNA"/>
</dbReference>
<accession>A0ACB6R545</accession>
<sequence length="152" mass="16916">MSNPEFLVQWVTFASNTPHGRAMPTQSDVAESIGRGRVNRMWQSHSLFKKAIETLRLLLEPNADINKDTLGSTALSWAATNSYVDTVWALLEHKLDVNKVDTLSCSIAQVSIGRRGLTRHSRTIATIAISLPLPRKSRKRSRTALLIPTDHS</sequence>
<comment type="caution">
    <text evidence="1">The sequence shown here is derived from an EMBL/GenBank/DDBJ whole genome shotgun (WGS) entry which is preliminary data.</text>
</comment>
<gene>
    <name evidence="1" type="ORF">BDR25DRAFT_312124</name>
</gene>
<dbReference type="Proteomes" id="UP000799755">
    <property type="component" value="Unassembled WGS sequence"/>
</dbReference>
<reference evidence="1" key="1">
    <citation type="journal article" date="2020" name="Stud. Mycol.">
        <title>101 Dothideomycetes genomes: a test case for predicting lifestyles and emergence of pathogens.</title>
        <authorList>
            <person name="Haridas S."/>
            <person name="Albert R."/>
            <person name="Binder M."/>
            <person name="Bloem J."/>
            <person name="Labutti K."/>
            <person name="Salamov A."/>
            <person name="Andreopoulos B."/>
            <person name="Baker S."/>
            <person name="Barry K."/>
            <person name="Bills G."/>
            <person name="Bluhm B."/>
            <person name="Cannon C."/>
            <person name="Castanera R."/>
            <person name="Culley D."/>
            <person name="Daum C."/>
            <person name="Ezra D."/>
            <person name="Gonzalez J."/>
            <person name="Henrissat B."/>
            <person name="Kuo A."/>
            <person name="Liang C."/>
            <person name="Lipzen A."/>
            <person name="Lutzoni F."/>
            <person name="Magnuson J."/>
            <person name="Mondo S."/>
            <person name="Nolan M."/>
            <person name="Ohm R."/>
            <person name="Pangilinan J."/>
            <person name="Park H.-J."/>
            <person name="Ramirez L."/>
            <person name="Alfaro M."/>
            <person name="Sun H."/>
            <person name="Tritt A."/>
            <person name="Yoshinaga Y."/>
            <person name="Zwiers L.-H."/>
            <person name="Turgeon B."/>
            <person name="Goodwin S."/>
            <person name="Spatafora J."/>
            <person name="Crous P."/>
            <person name="Grigoriev I."/>
        </authorList>
    </citation>
    <scope>NUCLEOTIDE SEQUENCE</scope>
    <source>
        <strain evidence="1">ATCC 200398</strain>
    </source>
</reference>
<name>A0ACB6R545_9PLEO</name>
<keyword evidence="2" id="KW-1185">Reference proteome</keyword>
<evidence type="ECO:0000313" key="1">
    <source>
        <dbReference type="EMBL" id="KAF2473963.1"/>
    </source>
</evidence>
<evidence type="ECO:0000313" key="2">
    <source>
        <dbReference type="Proteomes" id="UP000799755"/>
    </source>
</evidence>
<protein>
    <submittedName>
        <fullName evidence="1">Uncharacterized protein</fullName>
    </submittedName>
</protein>
<organism evidence="1 2">
    <name type="scientific">Lindgomyces ingoldianus</name>
    <dbReference type="NCBI Taxonomy" id="673940"/>
    <lineage>
        <taxon>Eukaryota</taxon>
        <taxon>Fungi</taxon>
        <taxon>Dikarya</taxon>
        <taxon>Ascomycota</taxon>
        <taxon>Pezizomycotina</taxon>
        <taxon>Dothideomycetes</taxon>
        <taxon>Pleosporomycetidae</taxon>
        <taxon>Pleosporales</taxon>
        <taxon>Lindgomycetaceae</taxon>
        <taxon>Lindgomyces</taxon>
    </lineage>
</organism>
<proteinExistence type="predicted"/>